<dbReference type="STRING" id="29364.SAMN04487772_12316"/>
<evidence type="ECO:0000256" key="1">
    <source>
        <dbReference type="SAM" id="Coils"/>
    </source>
</evidence>
<dbReference type="Gene3D" id="3.30.565.10">
    <property type="entry name" value="Histidine kinase-like ATPase, C-terminal domain"/>
    <property type="match status" value="1"/>
</dbReference>
<dbReference type="InterPro" id="IPR032834">
    <property type="entry name" value="NatK-like_C"/>
</dbReference>
<gene>
    <name evidence="4" type="ORF">SAMN04487772_12316</name>
</gene>
<accession>A0A1I0ENI3</accession>
<dbReference type="SUPFAM" id="SSF55874">
    <property type="entry name" value="ATPase domain of HSP90 chaperone/DNA topoisomerase II/histidine kinase"/>
    <property type="match status" value="1"/>
</dbReference>
<dbReference type="AlphaFoldDB" id="A0A1I0ENI3"/>
<dbReference type="RefSeq" id="WP_092478567.1">
    <property type="nucleotide sequence ID" value="NZ_FOHN01000023.1"/>
</dbReference>
<protein>
    <submittedName>
        <fullName evidence="4">GHKL domain-containing protein</fullName>
    </submittedName>
</protein>
<evidence type="ECO:0000313" key="5">
    <source>
        <dbReference type="Proteomes" id="UP000199800"/>
    </source>
</evidence>
<feature type="transmembrane region" description="Helical" evidence="2">
    <location>
        <begin position="135"/>
        <end position="154"/>
    </location>
</feature>
<feature type="coiled-coil region" evidence="1">
    <location>
        <begin position="217"/>
        <end position="250"/>
    </location>
</feature>
<dbReference type="Pfam" id="PF14501">
    <property type="entry name" value="HATPase_c_5"/>
    <property type="match status" value="1"/>
</dbReference>
<keyword evidence="1" id="KW-0175">Coiled coil</keyword>
<keyword evidence="5" id="KW-1185">Reference proteome</keyword>
<evidence type="ECO:0000313" key="4">
    <source>
        <dbReference type="EMBL" id="SET46846.1"/>
    </source>
</evidence>
<dbReference type="Proteomes" id="UP000199800">
    <property type="component" value="Unassembled WGS sequence"/>
</dbReference>
<dbReference type="InterPro" id="IPR036890">
    <property type="entry name" value="HATPase_C_sf"/>
</dbReference>
<feature type="transmembrane region" description="Helical" evidence="2">
    <location>
        <begin position="166"/>
        <end position="184"/>
    </location>
</feature>
<feature type="transmembrane region" description="Helical" evidence="2">
    <location>
        <begin position="90"/>
        <end position="115"/>
    </location>
</feature>
<dbReference type="EMBL" id="FOHN01000023">
    <property type="protein sequence ID" value="SET46846.1"/>
    <property type="molecule type" value="Genomic_DNA"/>
</dbReference>
<proteinExistence type="predicted"/>
<sequence length="442" mass="50880">MVYVNCIILLMCYAAEPYLWIKSMSLLPRRFEKRMYYVMAAAGYYIAALLKQYICFTQQNNTIDSILSVAMIAYIIGISLVLFKEKLYKCLLGLGLFGFTISCVESLLLAILVYVAKIPIVQIMSFGRINALSTLLSRILLFPAFYFVFFHNNGRIIGVLRHRKENLAFLVTSWFFTVLISMIVRHADLSYSTDLIVLILLAQVVLLLNVFYVISLIGKKDMELVEAEERINELNRIMELTTKLKQLEHDMNTHVAIIGNLVHNRCYTELENYINSIFKDIKIASSICTLPDHAISMMINDLIMKASQKKILFERHLMIEEFYIESKDVCGIISNMVNNAIEATEKLEQERRYISLDIYPAKDGYYITCMNPYDTPVKYFHTTKKKKEEHGLGLGIIKMLTEKNGGVMQIIPNDYNWFEITSFIPVPQTEKSGAKEEKNSIL</sequence>
<feature type="transmembrane region" description="Helical" evidence="2">
    <location>
        <begin position="66"/>
        <end position="83"/>
    </location>
</feature>
<keyword evidence="2" id="KW-1133">Transmembrane helix</keyword>
<evidence type="ECO:0000256" key="2">
    <source>
        <dbReference type="SAM" id="Phobius"/>
    </source>
</evidence>
<feature type="transmembrane region" description="Helical" evidence="2">
    <location>
        <begin position="35"/>
        <end position="54"/>
    </location>
</feature>
<reference evidence="4 5" key="1">
    <citation type="submission" date="2016-10" db="EMBL/GenBank/DDBJ databases">
        <authorList>
            <person name="de Groot N.N."/>
        </authorList>
    </citation>
    <scope>NUCLEOTIDE SEQUENCE [LARGE SCALE GENOMIC DNA]</scope>
    <source>
        <strain evidence="4 5">DSM 1801</strain>
    </source>
</reference>
<dbReference type="OrthoDB" id="3173688at2"/>
<keyword evidence="2" id="KW-0472">Membrane</keyword>
<organism evidence="4 5">
    <name type="scientific">[Clostridium] polysaccharolyticum</name>
    <dbReference type="NCBI Taxonomy" id="29364"/>
    <lineage>
        <taxon>Bacteria</taxon>
        <taxon>Bacillati</taxon>
        <taxon>Bacillota</taxon>
        <taxon>Clostridia</taxon>
        <taxon>Lachnospirales</taxon>
        <taxon>Lachnospiraceae</taxon>
    </lineage>
</organism>
<evidence type="ECO:0000259" key="3">
    <source>
        <dbReference type="Pfam" id="PF14501"/>
    </source>
</evidence>
<feature type="transmembrane region" description="Helical" evidence="2">
    <location>
        <begin position="196"/>
        <end position="214"/>
    </location>
</feature>
<keyword evidence="2" id="KW-0812">Transmembrane</keyword>
<name>A0A1I0ENI3_9FIRM</name>
<feature type="domain" description="Sensor histidine kinase NatK-like C-terminal" evidence="3">
    <location>
        <begin position="326"/>
        <end position="421"/>
    </location>
</feature>